<reference evidence="4" key="2">
    <citation type="submission" date="2015-01" db="EMBL/GenBank/DDBJ databases">
        <title>Evolutionary Origins and Diversification of the Mycorrhizal Mutualists.</title>
        <authorList>
            <consortium name="DOE Joint Genome Institute"/>
            <consortium name="Mycorrhizal Genomics Consortium"/>
            <person name="Kohler A."/>
            <person name="Kuo A."/>
            <person name="Nagy L.G."/>
            <person name="Floudas D."/>
            <person name="Copeland A."/>
            <person name="Barry K.W."/>
            <person name="Cichocki N."/>
            <person name="Veneault-Fourrey C."/>
            <person name="LaButti K."/>
            <person name="Lindquist E.A."/>
            <person name="Lipzen A."/>
            <person name="Lundell T."/>
            <person name="Morin E."/>
            <person name="Murat C."/>
            <person name="Riley R."/>
            <person name="Ohm R."/>
            <person name="Sun H."/>
            <person name="Tunlid A."/>
            <person name="Henrissat B."/>
            <person name="Grigoriev I.V."/>
            <person name="Hibbett D.S."/>
            <person name="Martin F."/>
        </authorList>
    </citation>
    <scope>NUCLEOTIDE SEQUENCE [LARGE SCALE GENOMIC DNA]</scope>
    <source>
        <strain evidence="4">Foug A</strain>
    </source>
</reference>
<dbReference type="Proteomes" id="UP000053989">
    <property type="component" value="Unassembled WGS sequence"/>
</dbReference>
<dbReference type="GO" id="GO:0015074">
    <property type="term" value="P:DNA integration"/>
    <property type="evidence" value="ECO:0007669"/>
    <property type="project" value="InterPro"/>
</dbReference>
<keyword evidence="1" id="KW-0694">RNA-binding</keyword>
<dbReference type="GO" id="GO:0003723">
    <property type="term" value="F:RNA binding"/>
    <property type="evidence" value="ECO:0007669"/>
    <property type="project" value="UniProtKB-KW"/>
</dbReference>
<dbReference type="GO" id="GO:0005634">
    <property type="term" value="C:nucleus"/>
    <property type="evidence" value="ECO:0007669"/>
    <property type="project" value="UniProtKB-ARBA"/>
</dbReference>
<evidence type="ECO:0000256" key="1">
    <source>
        <dbReference type="ARBA" id="ARBA00022884"/>
    </source>
</evidence>
<dbReference type="InterPro" id="IPR012337">
    <property type="entry name" value="RNaseH-like_sf"/>
</dbReference>
<feature type="domain" description="Integrase catalytic" evidence="2">
    <location>
        <begin position="1"/>
        <end position="97"/>
    </location>
</feature>
<dbReference type="PROSITE" id="PS50994">
    <property type="entry name" value="INTEGRASE"/>
    <property type="match status" value="1"/>
</dbReference>
<dbReference type="EMBL" id="KN822013">
    <property type="protein sequence ID" value="KIM67400.1"/>
    <property type="molecule type" value="Genomic_DNA"/>
</dbReference>
<organism evidence="3 4">
    <name type="scientific">Scleroderma citrinum Foug A</name>
    <dbReference type="NCBI Taxonomy" id="1036808"/>
    <lineage>
        <taxon>Eukaryota</taxon>
        <taxon>Fungi</taxon>
        <taxon>Dikarya</taxon>
        <taxon>Basidiomycota</taxon>
        <taxon>Agaricomycotina</taxon>
        <taxon>Agaricomycetes</taxon>
        <taxon>Agaricomycetidae</taxon>
        <taxon>Boletales</taxon>
        <taxon>Sclerodermatineae</taxon>
        <taxon>Sclerodermataceae</taxon>
        <taxon>Scleroderma</taxon>
    </lineage>
</organism>
<protein>
    <recommendedName>
        <fullName evidence="2">Integrase catalytic domain-containing protein</fullName>
    </recommendedName>
</protein>
<keyword evidence="4" id="KW-1185">Reference proteome</keyword>
<evidence type="ECO:0000259" key="2">
    <source>
        <dbReference type="PROSITE" id="PS50994"/>
    </source>
</evidence>
<evidence type="ECO:0000313" key="3">
    <source>
        <dbReference type="EMBL" id="KIM67400.1"/>
    </source>
</evidence>
<dbReference type="OrthoDB" id="3237746at2759"/>
<dbReference type="InParanoid" id="A0A0C3E3J6"/>
<dbReference type="InterPro" id="IPR001584">
    <property type="entry name" value="Integrase_cat-core"/>
</dbReference>
<name>A0A0C3E3J6_9AGAM</name>
<dbReference type="InterPro" id="IPR036397">
    <property type="entry name" value="RNaseH_sf"/>
</dbReference>
<dbReference type="SUPFAM" id="SSF53098">
    <property type="entry name" value="Ribonuclease H-like"/>
    <property type="match status" value="1"/>
</dbReference>
<proteinExistence type="predicted"/>
<evidence type="ECO:0000313" key="4">
    <source>
        <dbReference type="Proteomes" id="UP000053989"/>
    </source>
</evidence>
<dbReference type="HOGENOM" id="CLU_156965_0_0_1"/>
<dbReference type="AlphaFoldDB" id="A0A0C3E3J6"/>
<dbReference type="STRING" id="1036808.A0A0C3E3J6"/>
<reference evidence="3 4" key="1">
    <citation type="submission" date="2014-04" db="EMBL/GenBank/DDBJ databases">
        <authorList>
            <consortium name="DOE Joint Genome Institute"/>
            <person name="Kuo A."/>
            <person name="Kohler A."/>
            <person name="Nagy L.G."/>
            <person name="Floudas D."/>
            <person name="Copeland A."/>
            <person name="Barry K.W."/>
            <person name="Cichocki N."/>
            <person name="Veneault-Fourrey C."/>
            <person name="LaButti K."/>
            <person name="Lindquist E.A."/>
            <person name="Lipzen A."/>
            <person name="Lundell T."/>
            <person name="Morin E."/>
            <person name="Murat C."/>
            <person name="Sun H."/>
            <person name="Tunlid A."/>
            <person name="Henrissat B."/>
            <person name="Grigoriev I.V."/>
            <person name="Hibbett D.S."/>
            <person name="Martin F."/>
            <person name="Nordberg H.P."/>
            <person name="Cantor M.N."/>
            <person name="Hua S.X."/>
        </authorList>
    </citation>
    <scope>NUCLEOTIDE SEQUENCE [LARGE SCALE GENOMIC DNA]</scope>
    <source>
        <strain evidence="3 4">Foug A</strain>
    </source>
</reference>
<gene>
    <name evidence="3" type="ORF">SCLCIDRAFT_108324</name>
</gene>
<sequence>MTDGGMHFNNGDIQAWCEANETSHQVVAAYAPWVNGLVENANGKLLGRLKCLCSSELGEDKYQEGGDITNAWPDHFNAAIQHLNKRVIPAFQFSPKELLLGFVVNTTHTQTDIVVQEPSQQDMDDHLAYIKQKLLPRWSAPRRVAGRTDNSY</sequence>
<accession>A0A0C3E3J6</accession>
<dbReference type="Gene3D" id="3.30.420.10">
    <property type="entry name" value="Ribonuclease H-like superfamily/Ribonuclease H"/>
    <property type="match status" value="1"/>
</dbReference>